<gene>
    <name evidence="2" type="ORF">PVK06_024781</name>
</gene>
<sequence length="127" mass="14708">MLKGCKLDPTLISTLVERWRLEKYTFYLPCGECTITLKDVALQLSLSMDESFVMGLVVVPNKEDLLRKVSNKIYDGWIDMKWLKTNFKEFPTDTPNIVKEQYALAFILRLIGGILIPDKSQNLEHIR</sequence>
<dbReference type="PANTHER" id="PTHR46033:SF8">
    <property type="entry name" value="PROTEIN MAINTENANCE OF MERISTEMS-LIKE"/>
    <property type="match status" value="1"/>
</dbReference>
<evidence type="ECO:0000313" key="2">
    <source>
        <dbReference type="EMBL" id="KAK5819758.1"/>
    </source>
</evidence>
<dbReference type="InterPro" id="IPR019557">
    <property type="entry name" value="AminoTfrase-like_pln_mobile"/>
</dbReference>
<dbReference type="PANTHER" id="PTHR46033">
    <property type="entry name" value="PROTEIN MAIN-LIKE 2"/>
    <property type="match status" value="1"/>
</dbReference>
<evidence type="ECO:0000313" key="3">
    <source>
        <dbReference type="Proteomes" id="UP001358586"/>
    </source>
</evidence>
<organism evidence="2 3">
    <name type="scientific">Gossypium arboreum</name>
    <name type="common">Tree cotton</name>
    <name type="synonym">Gossypium nanking</name>
    <dbReference type="NCBI Taxonomy" id="29729"/>
    <lineage>
        <taxon>Eukaryota</taxon>
        <taxon>Viridiplantae</taxon>
        <taxon>Streptophyta</taxon>
        <taxon>Embryophyta</taxon>
        <taxon>Tracheophyta</taxon>
        <taxon>Spermatophyta</taxon>
        <taxon>Magnoliopsida</taxon>
        <taxon>eudicotyledons</taxon>
        <taxon>Gunneridae</taxon>
        <taxon>Pentapetalae</taxon>
        <taxon>rosids</taxon>
        <taxon>malvids</taxon>
        <taxon>Malvales</taxon>
        <taxon>Malvaceae</taxon>
        <taxon>Malvoideae</taxon>
        <taxon>Gossypium</taxon>
    </lineage>
</organism>
<name>A0ABR0PEX3_GOSAR</name>
<dbReference type="EMBL" id="JARKNE010000007">
    <property type="protein sequence ID" value="KAK5819758.1"/>
    <property type="molecule type" value="Genomic_DNA"/>
</dbReference>
<protein>
    <recommendedName>
        <fullName evidence="1">Aminotransferase-like plant mobile domain-containing protein</fullName>
    </recommendedName>
</protein>
<keyword evidence="3" id="KW-1185">Reference proteome</keyword>
<dbReference type="Pfam" id="PF10536">
    <property type="entry name" value="PMD"/>
    <property type="match status" value="1"/>
</dbReference>
<proteinExistence type="predicted"/>
<accession>A0ABR0PEX3</accession>
<feature type="domain" description="Aminotransferase-like plant mobile" evidence="1">
    <location>
        <begin position="4"/>
        <end position="122"/>
    </location>
</feature>
<evidence type="ECO:0000259" key="1">
    <source>
        <dbReference type="Pfam" id="PF10536"/>
    </source>
</evidence>
<dbReference type="InterPro" id="IPR044824">
    <property type="entry name" value="MAIN-like"/>
</dbReference>
<reference evidence="2 3" key="1">
    <citation type="submission" date="2023-03" db="EMBL/GenBank/DDBJ databases">
        <title>WGS of Gossypium arboreum.</title>
        <authorList>
            <person name="Yu D."/>
        </authorList>
    </citation>
    <scope>NUCLEOTIDE SEQUENCE [LARGE SCALE GENOMIC DNA]</scope>
    <source>
        <tissue evidence="2">Leaf</tissue>
    </source>
</reference>
<comment type="caution">
    <text evidence="2">The sequence shown here is derived from an EMBL/GenBank/DDBJ whole genome shotgun (WGS) entry which is preliminary data.</text>
</comment>
<dbReference type="Proteomes" id="UP001358586">
    <property type="component" value="Chromosome 7"/>
</dbReference>